<dbReference type="GeneID" id="3542389"/>
<dbReference type="EMBL" id="AAHK01000731">
    <property type="protein sequence ID" value="EAN89572.1"/>
    <property type="molecule type" value="Genomic_DNA"/>
</dbReference>
<evidence type="ECO:0000313" key="6">
    <source>
        <dbReference type="EMBL" id="EAN89572.1"/>
    </source>
</evidence>
<protein>
    <submittedName>
        <fullName evidence="6">ABC transporter, putative</fullName>
    </submittedName>
</protein>
<sequence>MQMHKQQKEKKKKKEGTPAKGRGCNALIMAFHIRAYTLMAAPFLISVSAAGAVLLARVFVRRRSRNAVLLVLEARAYEIIDVFVKAASGSTDDMPEREEEGACVEVKLNWKNAKLLRVPALFFDGGHLDIMDLFEVYSGLLRNKSSDELLICDSWNCLVAIVRHHLRRQLKEDNALLLDEMQAEGLLAVCILLRRRYDIKKSSLLLNSSPLVENFPEGLFQLFLSAYRKKKSTRLGLLSFLKLVWGSCSTRQLIGLICVLLLSPDVILMALVGWHTDMHWMSVCVTEIEKALTPESVSCENSFFQFVKGNFFGATGALVAIAVNSIGPIELIYCLRNLVTSYILMDLVTAFHVSAYLELATADYNPDDNWSLSQSVLNALWQVSSLVMGELQSQLPFLTQLFCSAWVVMRFPVMALTIWLGAQWSDLVEFLNESLYLESQYAKRHLLSLDGFPHQEEGESRNEKKDFEEGRMLLDGQLNFPSPISLIMKTGDFFVGNNNAAGGRRNSFFQLQTVAPAGMRQHHGLAVLLLVFLELKLISKPSWNCILQNASWPMAPTALVRHIVYTLEKALLFETKTANPQRIQGVKAVMQIMLCMREGIFEARSGSRYVAEYHQGFMFFRQNGMELGVVKAVVETPYGSRNDKREYFIRDFLRGVFRTTSAMPLLLTSIATLCSLKAYLEQDALEQSGVISHLEFIQHAFPLFPTFADLFYEEHGLSAAQVDLARVQRQLTLSGSSLGCYQVLEELQFVQHKIDRPIMDPPPLMEGPWSIEFHDVSYRYSEDKPYILWHVSFRVEKGSFLGITGYSGAGKTTILRLLNGTYAPTLGEIRINGIDIRRYPARMLRRRIANVWQEESQLRLFDHLSIADNVAFGNLWSCSVTDIYGALSAARALNFVQNRSSNIFAPLRAQEFSGGEVERLCIARALMRKSSEVCVYVFDEATSAVDTETERSVFCFLGLTGEAKRTRQTTCVIVSHRLATLKSADTVLVLNDGRVEQLGCWDDLCKGKADSCFLRMMRSQQLPLFDS</sequence>
<dbReference type="GO" id="GO:0015421">
    <property type="term" value="F:ABC-type oligopeptide transporter activity"/>
    <property type="evidence" value="ECO:0007669"/>
    <property type="project" value="TreeGrafter"/>
</dbReference>
<keyword evidence="4" id="KW-0472">Membrane</keyword>
<feature type="compositionally biased region" description="Basic residues" evidence="3">
    <location>
        <begin position="1"/>
        <end position="14"/>
    </location>
</feature>
<reference evidence="6 7" key="1">
    <citation type="journal article" date="2005" name="Science">
        <title>The genome sequence of Trypanosoma cruzi, etiologic agent of Chagas disease.</title>
        <authorList>
            <person name="El-Sayed N.M."/>
            <person name="Myler P.J."/>
            <person name="Bartholomeu D.C."/>
            <person name="Nilsson D."/>
            <person name="Aggarwal G."/>
            <person name="Tran A.N."/>
            <person name="Ghedin E."/>
            <person name="Worthey E.A."/>
            <person name="Delcher A.L."/>
            <person name="Blandin G."/>
            <person name="Westenberger S.J."/>
            <person name="Caler E."/>
            <person name="Cerqueira G.C."/>
            <person name="Branche C."/>
            <person name="Haas B."/>
            <person name="Anupama A."/>
            <person name="Arner E."/>
            <person name="Aslund L."/>
            <person name="Attipoe P."/>
            <person name="Bontempi E."/>
            <person name="Bringaud F."/>
            <person name="Burton P."/>
            <person name="Cadag E."/>
            <person name="Campbell D.A."/>
            <person name="Carrington M."/>
            <person name="Crabtree J."/>
            <person name="Darban H."/>
            <person name="da Silveira J.F."/>
            <person name="de Jong P."/>
            <person name="Edwards K."/>
            <person name="Englund P.T."/>
            <person name="Fazelina G."/>
            <person name="Feldblyum T."/>
            <person name="Ferella M."/>
            <person name="Frasch A.C."/>
            <person name="Gull K."/>
            <person name="Horn D."/>
            <person name="Hou L."/>
            <person name="Huang Y."/>
            <person name="Kindlund E."/>
            <person name="Klingbeil M."/>
            <person name="Kluge S."/>
            <person name="Koo H."/>
            <person name="Lacerda D."/>
            <person name="Levin M.J."/>
            <person name="Lorenzi H."/>
            <person name="Louie T."/>
            <person name="Machado C.R."/>
            <person name="McCulloch R."/>
            <person name="McKenna A."/>
            <person name="Mizuno Y."/>
            <person name="Mottram J.C."/>
            <person name="Nelson S."/>
            <person name="Ochaya S."/>
            <person name="Osoegawa K."/>
            <person name="Pai G."/>
            <person name="Parsons M."/>
            <person name="Pentony M."/>
            <person name="Pettersson U."/>
            <person name="Pop M."/>
            <person name="Ramirez J.L."/>
            <person name="Rinta J."/>
            <person name="Robertson L."/>
            <person name="Salzberg S.L."/>
            <person name="Sanchez D.O."/>
            <person name="Seyler A."/>
            <person name="Sharma R."/>
            <person name="Shetty J."/>
            <person name="Simpson A.J."/>
            <person name="Sisk E."/>
            <person name="Tammi M.T."/>
            <person name="Tarleton R."/>
            <person name="Teixeira S."/>
            <person name="Van Aken S."/>
            <person name="Vogt C."/>
            <person name="Ward P.N."/>
            <person name="Wickstead B."/>
            <person name="Wortman J."/>
            <person name="White O."/>
            <person name="Fraser C.M."/>
            <person name="Stuart K.D."/>
            <person name="Andersson B."/>
        </authorList>
    </citation>
    <scope>NUCLEOTIDE SEQUENCE [LARGE SCALE GENOMIC DNA]</scope>
    <source>
        <strain evidence="6 7">CL Brener</strain>
    </source>
</reference>
<evidence type="ECO:0000256" key="2">
    <source>
        <dbReference type="ARBA" id="ARBA00022840"/>
    </source>
</evidence>
<dbReference type="GO" id="GO:0016887">
    <property type="term" value="F:ATP hydrolysis activity"/>
    <property type="evidence" value="ECO:0007669"/>
    <property type="project" value="InterPro"/>
</dbReference>
<dbReference type="AlphaFoldDB" id="Q4DAL5"/>
<keyword evidence="4" id="KW-0812">Transmembrane</keyword>
<dbReference type="GO" id="GO:0090374">
    <property type="term" value="P:oligopeptide export from mitochondrion"/>
    <property type="evidence" value="ECO:0007669"/>
    <property type="project" value="TreeGrafter"/>
</dbReference>
<comment type="caution">
    <text evidence="6">The sequence shown here is derived from an EMBL/GenBank/DDBJ whole genome shotgun (WGS) entry which is preliminary data.</text>
</comment>
<dbReference type="OMA" id="KADVWNC"/>
<dbReference type="CDD" id="cd03228">
    <property type="entry name" value="ABCC_MRP_Like"/>
    <property type="match status" value="1"/>
</dbReference>
<evidence type="ECO:0000256" key="1">
    <source>
        <dbReference type="ARBA" id="ARBA00022741"/>
    </source>
</evidence>
<evidence type="ECO:0000256" key="3">
    <source>
        <dbReference type="SAM" id="MobiDB-lite"/>
    </source>
</evidence>
<dbReference type="SUPFAM" id="SSF52540">
    <property type="entry name" value="P-loop containing nucleoside triphosphate hydrolases"/>
    <property type="match status" value="1"/>
</dbReference>
<dbReference type="InterPro" id="IPR003439">
    <property type="entry name" value="ABC_transporter-like_ATP-bd"/>
</dbReference>
<dbReference type="InterPro" id="IPR003593">
    <property type="entry name" value="AAA+_ATPase"/>
</dbReference>
<keyword evidence="2" id="KW-0067">ATP-binding</keyword>
<dbReference type="RefSeq" id="XP_811423.1">
    <property type="nucleotide sequence ID" value="XM_806330.1"/>
</dbReference>
<dbReference type="KEGG" id="tcr:507105.70"/>
<proteinExistence type="predicted"/>
<feature type="transmembrane region" description="Helical" evidence="4">
    <location>
        <begin position="43"/>
        <end position="60"/>
    </location>
</feature>
<feature type="transmembrane region" description="Helical" evidence="4">
    <location>
        <begin position="311"/>
        <end position="335"/>
    </location>
</feature>
<feature type="domain" description="ABC transporter" evidence="5">
    <location>
        <begin position="771"/>
        <end position="1017"/>
    </location>
</feature>
<dbReference type="GO" id="GO:0005524">
    <property type="term" value="F:ATP binding"/>
    <property type="evidence" value="ECO:0007669"/>
    <property type="project" value="UniProtKB-KW"/>
</dbReference>
<dbReference type="InParanoid" id="Q4DAL5"/>
<evidence type="ECO:0000259" key="5">
    <source>
        <dbReference type="PROSITE" id="PS50893"/>
    </source>
</evidence>
<dbReference type="PANTHER" id="PTHR43394">
    <property type="entry name" value="ATP-DEPENDENT PERMEASE MDL1, MITOCHONDRIAL"/>
    <property type="match status" value="1"/>
</dbReference>
<evidence type="ECO:0000313" key="7">
    <source>
        <dbReference type="Proteomes" id="UP000002296"/>
    </source>
</evidence>
<dbReference type="STRING" id="353153.Q4DAL5"/>
<dbReference type="InterPro" id="IPR027417">
    <property type="entry name" value="P-loop_NTPase"/>
</dbReference>
<keyword evidence="1" id="KW-0547">Nucleotide-binding</keyword>
<dbReference type="PaxDb" id="353153-Q4DAL5"/>
<dbReference type="GO" id="GO:0005743">
    <property type="term" value="C:mitochondrial inner membrane"/>
    <property type="evidence" value="ECO:0007669"/>
    <property type="project" value="TreeGrafter"/>
</dbReference>
<dbReference type="SMART" id="SM00382">
    <property type="entry name" value="AAA"/>
    <property type="match status" value="1"/>
</dbReference>
<keyword evidence="4" id="KW-1133">Transmembrane helix</keyword>
<dbReference type="Proteomes" id="UP000002296">
    <property type="component" value="Unassembled WGS sequence"/>
</dbReference>
<gene>
    <name evidence="6" type="ORF">Tc00.1047053507105.70</name>
</gene>
<name>Q4DAL5_TRYCC</name>
<accession>Q4DAL5</accession>
<feature type="transmembrane region" description="Helical" evidence="4">
    <location>
        <begin position="253"/>
        <end position="274"/>
    </location>
</feature>
<dbReference type="PROSITE" id="PS50893">
    <property type="entry name" value="ABC_TRANSPORTER_2"/>
    <property type="match status" value="1"/>
</dbReference>
<keyword evidence="7" id="KW-1185">Reference proteome</keyword>
<feature type="transmembrane region" description="Helical" evidence="4">
    <location>
        <begin position="342"/>
        <end position="359"/>
    </location>
</feature>
<dbReference type="PANTHER" id="PTHR43394:SF1">
    <property type="entry name" value="ATP-BINDING CASSETTE SUB-FAMILY B MEMBER 10, MITOCHONDRIAL"/>
    <property type="match status" value="1"/>
</dbReference>
<dbReference type="Pfam" id="PF00005">
    <property type="entry name" value="ABC_tran"/>
    <property type="match status" value="1"/>
</dbReference>
<feature type="region of interest" description="Disordered" evidence="3">
    <location>
        <begin position="1"/>
        <end position="20"/>
    </location>
</feature>
<evidence type="ECO:0000256" key="4">
    <source>
        <dbReference type="SAM" id="Phobius"/>
    </source>
</evidence>
<dbReference type="Gene3D" id="3.40.50.300">
    <property type="entry name" value="P-loop containing nucleotide triphosphate hydrolases"/>
    <property type="match status" value="1"/>
</dbReference>
<dbReference type="InterPro" id="IPR039421">
    <property type="entry name" value="Type_1_exporter"/>
</dbReference>
<dbReference type="eggNOG" id="KOG0058">
    <property type="taxonomic scope" value="Eukaryota"/>
</dbReference>
<organism evidence="6 7">
    <name type="scientific">Trypanosoma cruzi (strain CL Brener)</name>
    <dbReference type="NCBI Taxonomy" id="353153"/>
    <lineage>
        <taxon>Eukaryota</taxon>
        <taxon>Discoba</taxon>
        <taxon>Euglenozoa</taxon>
        <taxon>Kinetoplastea</taxon>
        <taxon>Metakinetoplastina</taxon>
        <taxon>Trypanosomatida</taxon>
        <taxon>Trypanosomatidae</taxon>
        <taxon>Trypanosoma</taxon>
        <taxon>Schizotrypanum</taxon>
    </lineage>
</organism>